<evidence type="ECO:0000313" key="9">
    <source>
        <dbReference type="Proteomes" id="UP000233534"/>
    </source>
</evidence>
<comment type="catalytic activity">
    <reaction evidence="5 7">
        <text>2-deoxy-D-ribose 5-phosphate = D-glyceraldehyde 3-phosphate + acetaldehyde</text>
        <dbReference type="Rhea" id="RHEA:12821"/>
        <dbReference type="ChEBI" id="CHEBI:15343"/>
        <dbReference type="ChEBI" id="CHEBI:59776"/>
        <dbReference type="ChEBI" id="CHEBI:62877"/>
        <dbReference type="EC" id="4.1.2.4"/>
    </reaction>
</comment>
<dbReference type="SMART" id="SM01133">
    <property type="entry name" value="DeoC"/>
    <property type="match status" value="1"/>
</dbReference>
<dbReference type="PIRSF" id="PIRSF001357">
    <property type="entry name" value="DeoC"/>
    <property type="match status" value="1"/>
</dbReference>
<dbReference type="FunFam" id="3.20.20.70:FF:000044">
    <property type="entry name" value="Deoxyribose-phosphate aldolase"/>
    <property type="match status" value="1"/>
</dbReference>
<reference evidence="8 9" key="1">
    <citation type="submission" date="2017-12" db="EMBL/GenBank/DDBJ databases">
        <title>Complete genome sequence of Herbivorax saccincola GGR1, a novel Cellulosome-producing hydrolytic bacterium in a thermophilic biogas plant, established by Illumina and Nanopore MinION sequencing.</title>
        <authorList>
            <person name="Pechtl A."/>
            <person name="Ruckert C."/>
            <person name="Koeck D.E."/>
            <person name="Maus I."/>
            <person name="Winkler A."/>
            <person name="Kalinowski J."/>
            <person name="Puhler A."/>
            <person name="Schwarz W.W."/>
            <person name="Zverlov V.V."/>
            <person name="Schluter A."/>
            <person name="Liebl W."/>
        </authorList>
    </citation>
    <scope>NUCLEOTIDE SEQUENCE [LARGE SCALE GENOMIC DNA]</scope>
    <source>
        <strain evidence="9">SR1</strain>
    </source>
</reference>
<evidence type="ECO:0000256" key="4">
    <source>
        <dbReference type="ARBA" id="ARBA00023270"/>
    </source>
</evidence>
<dbReference type="EC" id="4.1.2.4" evidence="7"/>
<dbReference type="UniPathway" id="UPA00002">
    <property type="reaction ID" value="UER00468"/>
</dbReference>
<dbReference type="NCBIfam" id="TIGR00126">
    <property type="entry name" value="deoC"/>
    <property type="match status" value="1"/>
</dbReference>
<dbReference type="KEGG" id="hsc:HVS_14475"/>
<evidence type="ECO:0000256" key="5">
    <source>
        <dbReference type="ARBA" id="ARBA00048791"/>
    </source>
</evidence>
<dbReference type="Proteomes" id="UP000233534">
    <property type="component" value="Chromosome"/>
</dbReference>
<dbReference type="EMBL" id="CP025197">
    <property type="protein sequence ID" value="AUG58753.1"/>
    <property type="molecule type" value="Genomic_DNA"/>
</dbReference>
<proteinExistence type="inferred from homology"/>
<evidence type="ECO:0000256" key="7">
    <source>
        <dbReference type="HAMAP-Rule" id="MF_00114"/>
    </source>
</evidence>
<keyword evidence="3 7" id="KW-0456">Lyase</keyword>
<dbReference type="SUPFAM" id="SSF51569">
    <property type="entry name" value="Aldolase"/>
    <property type="match status" value="1"/>
</dbReference>
<comment type="subcellular location">
    <subcellularLocation>
        <location evidence="7">Cytoplasm</location>
    </subcellularLocation>
</comment>
<feature type="active site" description="Proton donor/acceptor" evidence="7">
    <location>
        <position position="93"/>
    </location>
</feature>
<accession>A0A2K9EL54</accession>
<dbReference type="GO" id="GO:0005737">
    <property type="term" value="C:cytoplasm"/>
    <property type="evidence" value="ECO:0007669"/>
    <property type="project" value="UniProtKB-SubCell"/>
</dbReference>
<comment type="similarity">
    <text evidence="1 7">Belongs to the DeoC/FbaB aldolase family. DeoC type 1 subfamily.</text>
</comment>
<dbReference type="Pfam" id="PF01791">
    <property type="entry name" value="DeoC"/>
    <property type="match status" value="1"/>
</dbReference>
<comment type="function">
    <text evidence="6 7">Catalyzes a reversible aldol reaction between acetaldehyde and D-glyceraldehyde 3-phosphate to generate 2-deoxy-D-ribose 5-phosphate.</text>
</comment>
<dbReference type="GO" id="GO:0004139">
    <property type="term" value="F:deoxyribose-phosphate aldolase activity"/>
    <property type="evidence" value="ECO:0007669"/>
    <property type="project" value="UniProtKB-UniRule"/>
</dbReference>
<dbReference type="PANTHER" id="PTHR10889">
    <property type="entry name" value="DEOXYRIBOSE-PHOSPHATE ALDOLASE"/>
    <property type="match status" value="1"/>
</dbReference>
<dbReference type="GO" id="GO:0006018">
    <property type="term" value="P:2-deoxyribose 1-phosphate catabolic process"/>
    <property type="evidence" value="ECO:0007669"/>
    <property type="project" value="UniProtKB-UniRule"/>
</dbReference>
<comment type="pathway">
    <text evidence="7">Carbohydrate degradation; 2-deoxy-D-ribose 1-phosphate degradation; D-glyceraldehyde 3-phosphate and acetaldehyde from 2-deoxy-alpha-D-ribose 1-phosphate: step 2/2.</text>
</comment>
<protein>
    <recommendedName>
        <fullName evidence="7">Deoxyribose-phosphate aldolase</fullName>
        <shortName evidence="7">DERA</shortName>
        <ecNumber evidence="7">4.1.2.4</ecNumber>
    </recommendedName>
    <alternativeName>
        <fullName evidence="7">2-deoxy-D-ribose 5-phosphate aldolase</fullName>
    </alternativeName>
    <alternativeName>
        <fullName evidence="7">Phosphodeoxyriboaldolase</fullName>
        <shortName evidence="7">Deoxyriboaldolase</shortName>
    </alternativeName>
</protein>
<evidence type="ECO:0000256" key="2">
    <source>
        <dbReference type="ARBA" id="ARBA00022490"/>
    </source>
</evidence>
<evidence type="ECO:0000313" key="8">
    <source>
        <dbReference type="EMBL" id="AUG58753.1"/>
    </source>
</evidence>
<dbReference type="GO" id="GO:0009264">
    <property type="term" value="P:deoxyribonucleotide catabolic process"/>
    <property type="evidence" value="ECO:0007669"/>
    <property type="project" value="UniProtKB-UniRule"/>
</dbReference>
<dbReference type="InterPro" id="IPR011343">
    <property type="entry name" value="DeoC"/>
</dbReference>
<name>A0A2K9EL54_9FIRM</name>
<evidence type="ECO:0000256" key="6">
    <source>
        <dbReference type="ARBA" id="ARBA00056337"/>
    </source>
</evidence>
<keyword evidence="9" id="KW-1185">Reference proteome</keyword>
<sequence length="228" mass="24336">MNIKNIVASAIDHAVLKPEVTDFHLEREINSVKKYNIASVCVKPCHVKLAADILKGSKILVSTVIGFPHGTTTTKCKVAESIEAIENGAKELDMVINIGKLISGDYEYVKKDISEVVKCAHKRNVIVKVIIETALLNDEQKVQACKIAEEAGADFVKTSTGFNGKGAELSDIALMKDAVSSKVKIKASGGIKTLEQAAKFIDAGCSRLGTSSTVAILEDGLADTDTAY</sequence>
<evidence type="ECO:0000256" key="1">
    <source>
        <dbReference type="ARBA" id="ARBA00010936"/>
    </source>
</evidence>
<dbReference type="GO" id="GO:0016052">
    <property type="term" value="P:carbohydrate catabolic process"/>
    <property type="evidence" value="ECO:0007669"/>
    <property type="project" value="TreeGrafter"/>
</dbReference>
<keyword evidence="2 7" id="KW-0963">Cytoplasm</keyword>
<dbReference type="InterPro" id="IPR002915">
    <property type="entry name" value="DeoC/FbaB/LacD_aldolase"/>
</dbReference>
<gene>
    <name evidence="8" type="primary">deoC1</name>
    <name evidence="7" type="synonym">deoC</name>
    <name evidence="8" type="ORF">HVS_14475</name>
</gene>
<dbReference type="PANTHER" id="PTHR10889:SF1">
    <property type="entry name" value="DEOXYRIBOSE-PHOSPHATE ALDOLASE"/>
    <property type="match status" value="1"/>
</dbReference>
<dbReference type="Gene3D" id="3.20.20.70">
    <property type="entry name" value="Aldolase class I"/>
    <property type="match status" value="1"/>
</dbReference>
<dbReference type="InterPro" id="IPR013785">
    <property type="entry name" value="Aldolase_TIM"/>
</dbReference>
<dbReference type="RefSeq" id="WP_202861482.1">
    <property type="nucleotide sequence ID" value="NZ_CP025197.1"/>
</dbReference>
<dbReference type="AlphaFoldDB" id="A0A2K9EL54"/>
<dbReference type="CDD" id="cd00959">
    <property type="entry name" value="DeoC"/>
    <property type="match status" value="1"/>
</dbReference>
<feature type="active site" description="Proton donor/acceptor" evidence="7">
    <location>
        <position position="186"/>
    </location>
</feature>
<feature type="active site" description="Schiff-base intermediate with acetaldehyde" evidence="7">
    <location>
        <position position="157"/>
    </location>
</feature>
<keyword evidence="4 7" id="KW-0704">Schiff base</keyword>
<evidence type="ECO:0000256" key="3">
    <source>
        <dbReference type="ARBA" id="ARBA00023239"/>
    </source>
</evidence>
<dbReference type="HAMAP" id="MF_00114">
    <property type="entry name" value="DeoC_type1"/>
    <property type="match status" value="1"/>
</dbReference>
<dbReference type="InterPro" id="IPR028581">
    <property type="entry name" value="DeoC_typeI"/>
</dbReference>
<organism evidence="8 9">
    <name type="scientific">Acetivibrio saccincola</name>
    <dbReference type="NCBI Taxonomy" id="1677857"/>
    <lineage>
        <taxon>Bacteria</taxon>
        <taxon>Bacillati</taxon>
        <taxon>Bacillota</taxon>
        <taxon>Clostridia</taxon>
        <taxon>Eubacteriales</taxon>
        <taxon>Oscillospiraceae</taxon>
        <taxon>Acetivibrio</taxon>
    </lineage>
</organism>